<dbReference type="InterPro" id="IPR001073">
    <property type="entry name" value="C1q_dom"/>
</dbReference>
<keyword evidence="4" id="KW-0175">Coiled coil</keyword>
<reference evidence="6" key="3">
    <citation type="submission" date="2023-05" db="EMBL/GenBank/DDBJ databases">
        <authorList>
            <person name="Smith C.H."/>
        </authorList>
    </citation>
    <scope>NUCLEOTIDE SEQUENCE</scope>
    <source>
        <strain evidence="6">CHS0354</strain>
        <tissue evidence="6">Mantle</tissue>
    </source>
</reference>
<dbReference type="SMART" id="SM00110">
    <property type="entry name" value="C1Q"/>
    <property type="match status" value="1"/>
</dbReference>
<dbReference type="PANTHER" id="PTHR22923">
    <property type="entry name" value="CEREBELLIN-RELATED"/>
    <property type="match status" value="1"/>
</dbReference>
<keyword evidence="7" id="KW-1185">Reference proteome</keyword>
<dbReference type="Proteomes" id="UP001195483">
    <property type="component" value="Unassembled WGS sequence"/>
</dbReference>
<dbReference type="Gene3D" id="2.60.120.40">
    <property type="match status" value="1"/>
</dbReference>
<dbReference type="SUPFAM" id="SSF49842">
    <property type="entry name" value="TNF-like"/>
    <property type="match status" value="1"/>
</dbReference>
<proteinExistence type="predicted"/>
<evidence type="ECO:0000256" key="1">
    <source>
        <dbReference type="ARBA" id="ARBA00004613"/>
    </source>
</evidence>
<dbReference type="InterPro" id="IPR050822">
    <property type="entry name" value="Cerebellin_Synaptic_Org"/>
</dbReference>
<keyword evidence="2" id="KW-0964">Secreted</keyword>
<evidence type="ECO:0000313" key="7">
    <source>
        <dbReference type="Proteomes" id="UP001195483"/>
    </source>
</evidence>
<feature type="domain" description="C1q" evidence="5">
    <location>
        <begin position="168"/>
        <end position="306"/>
    </location>
</feature>
<feature type="coiled-coil region" evidence="4">
    <location>
        <begin position="68"/>
        <end position="162"/>
    </location>
</feature>
<dbReference type="Pfam" id="PF00386">
    <property type="entry name" value="C1q"/>
    <property type="match status" value="1"/>
</dbReference>
<gene>
    <name evidence="6" type="ORF">CHS0354_015842</name>
</gene>
<dbReference type="EMBL" id="JAEAOA010000985">
    <property type="protein sequence ID" value="KAK3589832.1"/>
    <property type="molecule type" value="Genomic_DNA"/>
</dbReference>
<dbReference type="GO" id="GO:0005576">
    <property type="term" value="C:extracellular region"/>
    <property type="evidence" value="ECO:0007669"/>
    <property type="project" value="UniProtKB-SubCell"/>
</dbReference>
<evidence type="ECO:0000256" key="3">
    <source>
        <dbReference type="ARBA" id="ARBA00022729"/>
    </source>
</evidence>
<dbReference type="PROSITE" id="PS50871">
    <property type="entry name" value="C1Q"/>
    <property type="match status" value="1"/>
</dbReference>
<keyword evidence="3" id="KW-0732">Signal</keyword>
<evidence type="ECO:0000256" key="4">
    <source>
        <dbReference type="SAM" id="Coils"/>
    </source>
</evidence>
<comment type="subcellular location">
    <subcellularLocation>
        <location evidence="1">Secreted</location>
    </subcellularLocation>
</comment>
<evidence type="ECO:0000256" key="2">
    <source>
        <dbReference type="ARBA" id="ARBA00022525"/>
    </source>
</evidence>
<comment type="caution">
    <text evidence="6">The sequence shown here is derived from an EMBL/GenBank/DDBJ whole genome shotgun (WGS) entry which is preliminary data.</text>
</comment>
<sequence length="308" mass="34613">MTPARQYFMCQTPTEKQGNRSTVVHCQHILEFVATTDVEIYGLKLNDSNTTVELLELVRRMSIELIRLTDEQKKTRAAEEEMANELEKMKAADEEMANELEKVKAVKEELLLTKQELLEARKELLTSNKELLKTQKELVSTKRELQSRITDIEVASERLKDKDRMRRSTTTNVGFTARLTNIITSSLNSHQTLVFDNVYINIGNGYDATTGVFHAPVAGMYVILLTISSVGPYEAGAIEVVHNGVPVCRAEASHYYWGGCPCNAVVHLEVGDTVLAREHLHHAVDQTRGDYFTTFSMGLMLKDEASSS</sequence>
<protein>
    <recommendedName>
        <fullName evidence="5">C1q domain-containing protein</fullName>
    </recommendedName>
</protein>
<dbReference type="PANTHER" id="PTHR22923:SF116">
    <property type="entry name" value="C1Q DOMAIN-CONTAINING PROTEIN"/>
    <property type="match status" value="1"/>
</dbReference>
<reference evidence="6" key="1">
    <citation type="journal article" date="2021" name="Genome Biol. Evol.">
        <title>A High-Quality Reference Genome for a Parasitic Bivalve with Doubly Uniparental Inheritance (Bivalvia: Unionida).</title>
        <authorList>
            <person name="Smith C.H."/>
        </authorList>
    </citation>
    <scope>NUCLEOTIDE SEQUENCE</scope>
    <source>
        <strain evidence="6">CHS0354</strain>
    </source>
</reference>
<reference evidence="6" key="2">
    <citation type="journal article" date="2021" name="Genome Biol. Evol.">
        <title>Developing a high-quality reference genome for a parasitic bivalve with doubly uniparental inheritance (Bivalvia: Unionida).</title>
        <authorList>
            <person name="Smith C.H."/>
        </authorList>
    </citation>
    <scope>NUCLEOTIDE SEQUENCE</scope>
    <source>
        <strain evidence="6">CHS0354</strain>
        <tissue evidence="6">Mantle</tissue>
    </source>
</reference>
<organism evidence="6 7">
    <name type="scientific">Potamilus streckersoni</name>
    <dbReference type="NCBI Taxonomy" id="2493646"/>
    <lineage>
        <taxon>Eukaryota</taxon>
        <taxon>Metazoa</taxon>
        <taxon>Spiralia</taxon>
        <taxon>Lophotrochozoa</taxon>
        <taxon>Mollusca</taxon>
        <taxon>Bivalvia</taxon>
        <taxon>Autobranchia</taxon>
        <taxon>Heteroconchia</taxon>
        <taxon>Palaeoheterodonta</taxon>
        <taxon>Unionida</taxon>
        <taxon>Unionoidea</taxon>
        <taxon>Unionidae</taxon>
        <taxon>Ambleminae</taxon>
        <taxon>Lampsilini</taxon>
        <taxon>Potamilus</taxon>
    </lineage>
</organism>
<name>A0AAE0VUN0_9BIVA</name>
<accession>A0AAE0VUN0</accession>
<evidence type="ECO:0000259" key="5">
    <source>
        <dbReference type="PROSITE" id="PS50871"/>
    </source>
</evidence>
<evidence type="ECO:0000313" key="6">
    <source>
        <dbReference type="EMBL" id="KAK3589832.1"/>
    </source>
</evidence>
<dbReference type="AlphaFoldDB" id="A0AAE0VUN0"/>
<dbReference type="InterPro" id="IPR008983">
    <property type="entry name" value="Tumour_necrosis_fac-like_dom"/>
</dbReference>